<evidence type="ECO:0000259" key="7">
    <source>
        <dbReference type="PROSITE" id="PS51309"/>
    </source>
</evidence>
<feature type="region of interest" description="Disordered" evidence="5">
    <location>
        <begin position="1"/>
        <end position="27"/>
    </location>
</feature>
<dbReference type="InterPro" id="IPR000504">
    <property type="entry name" value="RRM_dom"/>
</dbReference>
<dbReference type="InterPro" id="IPR012677">
    <property type="entry name" value="Nucleotide-bd_a/b_plait_sf"/>
</dbReference>
<dbReference type="Proteomes" id="UP000324800">
    <property type="component" value="Unassembled WGS sequence"/>
</dbReference>
<evidence type="ECO:0000256" key="4">
    <source>
        <dbReference type="PROSITE-ProRule" id="PRU00176"/>
    </source>
</evidence>
<evidence type="ECO:0008006" key="10">
    <source>
        <dbReference type="Google" id="ProtNLM"/>
    </source>
</evidence>
<dbReference type="GO" id="GO:0003723">
    <property type="term" value="F:RNA binding"/>
    <property type="evidence" value="ECO:0007669"/>
    <property type="project" value="UniProtKB-UniRule"/>
</dbReference>
<evidence type="ECO:0000256" key="3">
    <source>
        <dbReference type="ARBA" id="ARBA00022884"/>
    </source>
</evidence>
<dbReference type="InterPro" id="IPR043136">
    <property type="entry name" value="B30.2/SPRY_sf"/>
</dbReference>
<gene>
    <name evidence="8" type="ORF">EZS28_028451</name>
</gene>
<dbReference type="SUPFAM" id="SSF63570">
    <property type="entry name" value="PABC (PABP) domain"/>
    <property type="match status" value="1"/>
</dbReference>
<evidence type="ECO:0000256" key="2">
    <source>
        <dbReference type="ARBA" id="ARBA00022737"/>
    </source>
</evidence>
<sequence>MSERETTLKKEDSGGVGRPGEVQTGKPLPERLINRLSMWSLIVKWTGNVSEDDLKELFNPLGAESVVMLKSEVEICEGQAQINFKTQSDAQNALDETEASIESRILYIKDLSPLTTDDDLKKLFEEVGQVDSAVIATTKSGISGGFGFVTMCDIETARIAVTVLNKRVLDGRIIEISFSRSQPDSPGSIKPEAIFTDYKTAHQQENAIIHALDNYNHSTVAYNPVITKGIIIFEGIFYNYKDFQYQIGIADSTVIFDSKKEPGDIKYKGKTVCYKNNGCITHMNNIEIAGNAKIEDGQTVALEVNMSTTPRTLTFFINGQQQPIQISNIPPSLKFWVLLQWGQVWNTDVMQQWSLNVKWTGDLTEEDLQLLFYPLGAESVVILKSEVEINEGQAQINFKTQLDAQNALDQTNNKIIKGSILEVEIQQQQIKDQINSQGELLYEQIKKIDGPNAGKITGMLLELDIQDLVKMLEDPHLLFRKVQKAKKF</sequence>
<name>A0A5J4V0J6_9EUKA</name>
<dbReference type="EMBL" id="SNRW01010813">
    <property type="protein sequence ID" value="KAA6376023.1"/>
    <property type="molecule type" value="Genomic_DNA"/>
</dbReference>
<comment type="caution">
    <text evidence="8">The sequence shown here is derived from an EMBL/GenBank/DDBJ whole genome shotgun (WGS) entry which is preliminary data.</text>
</comment>
<evidence type="ECO:0000259" key="6">
    <source>
        <dbReference type="PROSITE" id="PS50102"/>
    </source>
</evidence>
<dbReference type="PROSITE" id="PS51309">
    <property type="entry name" value="PABC"/>
    <property type="match status" value="1"/>
</dbReference>
<feature type="compositionally biased region" description="Basic and acidic residues" evidence="5">
    <location>
        <begin position="1"/>
        <end position="13"/>
    </location>
</feature>
<keyword evidence="3 4" id="KW-0694">RNA-binding</keyword>
<feature type="domain" description="RRM" evidence="6">
    <location>
        <begin position="34"/>
        <end position="113"/>
    </location>
</feature>
<evidence type="ECO:0000256" key="5">
    <source>
        <dbReference type="SAM" id="MobiDB-lite"/>
    </source>
</evidence>
<dbReference type="InterPro" id="IPR036053">
    <property type="entry name" value="PABP-dom"/>
</dbReference>
<protein>
    <recommendedName>
        <fullName evidence="10">Polyadenylate-binding protein</fullName>
    </recommendedName>
</protein>
<dbReference type="InterPro" id="IPR002004">
    <property type="entry name" value="PABP_HYD_C"/>
</dbReference>
<dbReference type="PANTHER" id="PTHR24012">
    <property type="entry name" value="RNA BINDING PROTEIN"/>
    <property type="match status" value="1"/>
</dbReference>
<dbReference type="Pfam" id="PF00076">
    <property type="entry name" value="RRM_1"/>
    <property type="match status" value="3"/>
</dbReference>
<accession>A0A5J4V0J6</accession>
<organism evidence="8 9">
    <name type="scientific">Streblomastix strix</name>
    <dbReference type="NCBI Taxonomy" id="222440"/>
    <lineage>
        <taxon>Eukaryota</taxon>
        <taxon>Metamonada</taxon>
        <taxon>Preaxostyla</taxon>
        <taxon>Oxymonadida</taxon>
        <taxon>Streblomastigidae</taxon>
        <taxon>Streblomastix</taxon>
    </lineage>
</organism>
<dbReference type="SMART" id="SM00517">
    <property type="entry name" value="PolyA"/>
    <property type="match status" value="1"/>
</dbReference>
<dbReference type="AlphaFoldDB" id="A0A5J4V0J6"/>
<feature type="domain" description="PABC" evidence="7">
    <location>
        <begin position="417"/>
        <end position="488"/>
    </location>
</feature>
<dbReference type="PROSITE" id="PS50102">
    <property type="entry name" value="RRM"/>
    <property type="match status" value="3"/>
</dbReference>
<dbReference type="SUPFAM" id="SSF54928">
    <property type="entry name" value="RNA-binding domain, RBD"/>
    <property type="match status" value="3"/>
</dbReference>
<dbReference type="InterPro" id="IPR035979">
    <property type="entry name" value="RBD_domain_sf"/>
</dbReference>
<evidence type="ECO:0000256" key="1">
    <source>
        <dbReference type="ARBA" id="ARBA00008557"/>
    </source>
</evidence>
<feature type="domain" description="RRM" evidence="6">
    <location>
        <begin position="104"/>
        <end position="181"/>
    </location>
</feature>
<keyword evidence="2" id="KW-0677">Repeat</keyword>
<evidence type="ECO:0000313" key="8">
    <source>
        <dbReference type="EMBL" id="KAA6376023.1"/>
    </source>
</evidence>
<dbReference type="Gene3D" id="2.60.120.920">
    <property type="match status" value="1"/>
</dbReference>
<evidence type="ECO:0000313" key="9">
    <source>
        <dbReference type="Proteomes" id="UP000324800"/>
    </source>
</evidence>
<dbReference type="CDD" id="cd00590">
    <property type="entry name" value="RRM_SF"/>
    <property type="match status" value="2"/>
</dbReference>
<dbReference type="OrthoDB" id="752362at2759"/>
<dbReference type="SMART" id="SM00360">
    <property type="entry name" value="RRM"/>
    <property type="match status" value="3"/>
</dbReference>
<dbReference type="Pfam" id="PF00658">
    <property type="entry name" value="MLLE"/>
    <property type="match status" value="1"/>
</dbReference>
<comment type="similarity">
    <text evidence="1">Belongs to the polyadenylate-binding protein type-1 family.</text>
</comment>
<feature type="domain" description="RRM" evidence="6">
    <location>
        <begin position="322"/>
        <end position="428"/>
    </location>
</feature>
<reference evidence="8 9" key="1">
    <citation type="submission" date="2019-03" db="EMBL/GenBank/DDBJ databases">
        <title>Single cell metagenomics reveals metabolic interactions within the superorganism composed of flagellate Streblomastix strix and complex community of Bacteroidetes bacteria on its surface.</title>
        <authorList>
            <person name="Treitli S.C."/>
            <person name="Kolisko M."/>
            <person name="Husnik F."/>
            <person name="Keeling P."/>
            <person name="Hampl V."/>
        </authorList>
    </citation>
    <scope>NUCLEOTIDE SEQUENCE [LARGE SCALE GENOMIC DNA]</scope>
    <source>
        <strain evidence="8">ST1C</strain>
    </source>
</reference>
<dbReference type="Gene3D" id="1.10.1900.10">
    <property type="entry name" value="c-terminal domain of poly(a) binding protein"/>
    <property type="match status" value="1"/>
</dbReference>
<dbReference type="Gene3D" id="3.30.70.330">
    <property type="match status" value="3"/>
</dbReference>
<proteinExistence type="inferred from homology"/>